<dbReference type="Pfam" id="PF07998">
    <property type="entry name" value="Peptidase_M54"/>
    <property type="match status" value="1"/>
</dbReference>
<proteinExistence type="predicted"/>
<evidence type="ECO:0000256" key="1">
    <source>
        <dbReference type="ARBA" id="ARBA00001947"/>
    </source>
</evidence>
<dbReference type="AlphaFoldDB" id="A0A7V3VUC5"/>
<keyword evidence="6" id="KW-0482">Metalloprotease</keyword>
<protein>
    <submittedName>
        <fullName evidence="8">Uncharacterized protein</fullName>
    </submittedName>
</protein>
<dbReference type="SUPFAM" id="SSF55486">
    <property type="entry name" value="Metalloproteases ('zincins'), catalytic domain"/>
    <property type="match status" value="1"/>
</dbReference>
<dbReference type="Gene3D" id="3.40.390.10">
    <property type="entry name" value="Collagenase (Catalytic Domain)"/>
    <property type="match status" value="1"/>
</dbReference>
<keyword evidence="7" id="KW-0812">Transmembrane</keyword>
<comment type="caution">
    <text evidence="8">The sequence shown here is derived from an EMBL/GenBank/DDBJ whole genome shotgun (WGS) entry which is preliminary data.</text>
</comment>
<keyword evidence="7" id="KW-0472">Membrane</keyword>
<keyword evidence="3" id="KW-0479">Metal-binding</keyword>
<dbReference type="GO" id="GO:0006508">
    <property type="term" value="P:proteolysis"/>
    <property type="evidence" value="ECO:0007669"/>
    <property type="project" value="UniProtKB-KW"/>
</dbReference>
<dbReference type="InterPro" id="IPR024079">
    <property type="entry name" value="MetalloPept_cat_dom_sf"/>
</dbReference>
<evidence type="ECO:0000256" key="3">
    <source>
        <dbReference type="ARBA" id="ARBA00022723"/>
    </source>
</evidence>
<evidence type="ECO:0000256" key="6">
    <source>
        <dbReference type="ARBA" id="ARBA00023049"/>
    </source>
</evidence>
<keyword evidence="4" id="KW-0378">Hydrolase</keyword>
<accession>A0A7V3VUC5</accession>
<dbReference type="InterPro" id="IPR012962">
    <property type="entry name" value="Pept_M54_archaemetzincn"/>
</dbReference>
<sequence>MIAIVNYFKNRWSKIILIIIGTIVALGQIRFCEEEDLSKKQVWVEYDAMKGYADLSFDVFKDELKTADTTRRLNVVEDPFGGHNIDPNPEYLTDSAWNGEDSIKLFLEDNRSIINLFTDDSQGVYICAVRRMIGHYMSNGVWKVDSALSGRTYHDTIPTVYNEATIAIAVSTIIDSSNKYDIKPYYNIEFIVAHELGHSFNLEHCTASCIMKTNVPWNTYYTSFCFSCREKLKENRP</sequence>
<evidence type="ECO:0000256" key="5">
    <source>
        <dbReference type="ARBA" id="ARBA00022833"/>
    </source>
</evidence>
<evidence type="ECO:0000256" key="2">
    <source>
        <dbReference type="ARBA" id="ARBA00022670"/>
    </source>
</evidence>
<dbReference type="EMBL" id="DTOZ01000102">
    <property type="protein sequence ID" value="HGE78129.1"/>
    <property type="molecule type" value="Genomic_DNA"/>
</dbReference>
<reference evidence="8" key="1">
    <citation type="journal article" date="2020" name="mSystems">
        <title>Genome- and Community-Level Interaction Insights into Carbon Utilization and Element Cycling Functions of Hydrothermarchaeota in Hydrothermal Sediment.</title>
        <authorList>
            <person name="Zhou Z."/>
            <person name="Liu Y."/>
            <person name="Xu W."/>
            <person name="Pan J."/>
            <person name="Luo Z.H."/>
            <person name="Li M."/>
        </authorList>
    </citation>
    <scope>NUCLEOTIDE SEQUENCE [LARGE SCALE GENOMIC DNA]</scope>
    <source>
        <strain evidence="8">SpSt-961</strain>
    </source>
</reference>
<comment type="cofactor">
    <cofactor evidence="1">
        <name>Zn(2+)</name>
        <dbReference type="ChEBI" id="CHEBI:29105"/>
    </cofactor>
</comment>
<organism evidence="8">
    <name type="scientific">candidate division WOR-3 bacterium</name>
    <dbReference type="NCBI Taxonomy" id="2052148"/>
    <lineage>
        <taxon>Bacteria</taxon>
        <taxon>Bacteria division WOR-3</taxon>
    </lineage>
</organism>
<gene>
    <name evidence="8" type="ORF">ENX68_03920</name>
</gene>
<dbReference type="GO" id="GO:0046872">
    <property type="term" value="F:metal ion binding"/>
    <property type="evidence" value="ECO:0007669"/>
    <property type="project" value="UniProtKB-KW"/>
</dbReference>
<keyword evidence="5" id="KW-0862">Zinc</keyword>
<dbReference type="GO" id="GO:0008237">
    <property type="term" value="F:metallopeptidase activity"/>
    <property type="evidence" value="ECO:0007669"/>
    <property type="project" value="UniProtKB-KW"/>
</dbReference>
<keyword evidence="2" id="KW-0645">Protease</keyword>
<evidence type="ECO:0000256" key="7">
    <source>
        <dbReference type="SAM" id="Phobius"/>
    </source>
</evidence>
<evidence type="ECO:0000256" key="4">
    <source>
        <dbReference type="ARBA" id="ARBA00022801"/>
    </source>
</evidence>
<name>A0A7V3VUC5_UNCW3</name>
<feature type="transmembrane region" description="Helical" evidence="7">
    <location>
        <begin position="12"/>
        <end position="31"/>
    </location>
</feature>
<evidence type="ECO:0000313" key="8">
    <source>
        <dbReference type="EMBL" id="HGE78129.1"/>
    </source>
</evidence>
<keyword evidence="7" id="KW-1133">Transmembrane helix</keyword>